<proteinExistence type="inferred from homology"/>
<gene>
    <name evidence="5" type="ORF">N476_01890</name>
</gene>
<evidence type="ECO:0000256" key="2">
    <source>
        <dbReference type="ARBA" id="ARBA00022964"/>
    </source>
</evidence>
<comment type="caution">
    <text evidence="5">The sequence shown here is derived from an EMBL/GenBank/DDBJ whole genome shotgun (WGS) entry which is preliminary data.</text>
</comment>
<dbReference type="RefSeq" id="WP_063361121.1">
    <property type="nucleotide sequence ID" value="NZ_AUXZ01000064.1"/>
</dbReference>
<dbReference type="PANTHER" id="PTHR33711">
    <property type="entry name" value="DIOXYGENASE, PUTATIVE (AFU_ORTHOLOGUE AFUA_2G02910)-RELATED"/>
    <property type="match status" value="1"/>
</dbReference>
<dbReference type="PROSITE" id="PS51318">
    <property type="entry name" value="TAT"/>
    <property type="match status" value="1"/>
</dbReference>
<dbReference type="OrthoDB" id="9805815at2"/>
<keyword evidence="2" id="KW-0223">Dioxygenase</keyword>
<dbReference type="PANTHER" id="PTHR33711:SF10">
    <property type="entry name" value="INTRADIOL RING-CLEAVAGE DIOXYGENASES DOMAIN-CONTAINING PROTEIN"/>
    <property type="match status" value="1"/>
</dbReference>
<dbReference type="GO" id="GO:0018578">
    <property type="term" value="F:protocatechuate 3,4-dioxygenase activity"/>
    <property type="evidence" value="ECO:0007669"/>
    <property type="project" value="InterPro"/>
</dbReference>
<dbReference type="InterPro" id="IPR050770">
    <property type="entry name" value="Intradiol_RC_Dioxygenase"/>
</dbReference>
<dbReference type="SUPFAM" id="SSF49482">
    <property type="entry name" value="Aromatic compound dioxygenase"/>
    <property type="match status" value="1"/>
</dbReference>
<dbReference type="CDD" id="cd03459">
    <property type="entry name" value="3_4-PCD"/>
    <property type="match status" value="1"/>
</dbReference>
<dbReference type="EMBL" id="AUXZ01000064">
    <property type="protein sequence ID" value="KZN52109.1"/>
    <property type="molecule type" value="Genomic_DNA"/>
</dbReference>
<comment type="similarity">
    <text evidence="1">Belongs to the intradiol ring-cleavage dioxygenase family.</text>
</comment>
<dbReference type="AlphaFoldDB" id="A0A161Y8C2"/>
<protein>
    <recommendedName>
        <fullName evidence="4">Intradiol ring-cleavage dioxygenases domain-containing protein</fullName>
    </recommendedName>
</protein>
<name>A0A161Y8C2_9GAMM</name>
<dbReference type="InterPro" id="IPR000627">
    <property type="entry name" value="Intradiol_dOase_C"/>
</dbReference>
<evidence type="ECO:0000256" key="1">
    <source>
        <dbReference type="ARBA" id="ARBA00007825"/>
    </source>
</evidence>
<dbReference type="InterPro" id="IPR039387">
    <property type="entry name" value="3_4-PCD"/>
</dbReference>
<evidence type="ECO:0000259" key="4">
    <source>
        <dbReference type="PROSITE" id="PS00083"/>
    </source>
</evidence>
<feature type="domain" description="Intradiol ring-cleavage dioxygenases" evidence="4">
    <location>
        <begin position="70"/>
        <end position="98"/>
    </location>
</feature>
<evidence type="ECO:0000313" key="6">
    <source>
        <dbReference type="Proteomes" id="UP000076503"/>
    </source>
</evidence>
<dbReference type="InterPro" id="IPR015889">
    <property type="entry name" value="Intradiol_dOase_core"/>
</dbReference>
<evidence type="ECO:0000313" key="5">
    <source>
        <dbReference type="EMBL" id="KZN52109.1"/>
    </source>
</evidence>
<dbReference type="PROSITE" id="PS00083">
    <property type="entry name" value="INTRADIOL_DIOXYGENAS"/>
    <property type="match status" value="1"/>
</dbReference>
<dbReference type="GO" id="GO:0008199">
    <property type="term" value="F:ferric iron binding"/>
    <property type="evidence" value="ECO:0007669"/>
    <property type="project" value="InterPro"/>
</dbReference>
<evidence type="ECO:0000256" key="3">
    <source>
        <dbReference type="ARBA" id="ARBA00023002"/>
    </source>
</evidence>
<dbReference type="PATRIC" id="fig|1365251.3.peg.1540"/>
<dbReference type="InterPro" id="IPR006311">
    <property type="entry name" value="TAT_signal"/>
</dbReference>
<dbReference type="Proteomes" id="UP000076503">
    <property type="component" value="Unassembled WGS sequence"/>
</dbReference>
<reference evidence="5 6" key="1">
    <citation type="submission" date="2013-07" db="EMBL/GenBank/DDBJ databases">
        <title>Comparative Genomic and Metabolomic Analysis of Twelve Strains of Pseudoalteromonas luteoviolacea.</title>
        <authorList>
            <person name="Vynne N.G."/>
            <person name="Mansson M."/>
            <person name="Gram L."/>
        </authorList>
    </citation>
    <scope>NUCLEOTIDE SEQUENCE [LARGE SCALE GENOMIC DNA]</scope>
    <source>
        <strain evidence="5 6">H33</strain>
    </source>
</reference>
<accession>A0A161Y8C2</accession>
<dbReference type="Gene3D" id="2.60.130.10">
    <property type="entry name" value="Aromatic compound dioxygenase"/>
    <property type="match status" value="1"/>
</dbReference>
<keyword evidence="3" id="KW-0560">Oxidoreductase</keyword>
<dbReference type="Pfam" id="PF00775">
    <property type="entry name" value="Dioxygenase_C"/>
    <property type="match status" value="1"/>
</dbReference>
<organism evidence="5 6">
    <name type="scientific">Pseudoalteromonas luteoviolacea H33</name>
    <dbReference type="NCBI Taxonomy" id="1365251"/>
    <lineage>
        <taxon>Bacteria</taxon>
        <taxon>Pseudomonadati</taxon>
        <taxon>Pseudomonadota</taxon>
        <taxon>Gammaproteobacteria</taxon>
        <taxon>Alteromonadales</taxon>
        <taxon>Pseudoalteromonadaceae</taxon>
        <taxon>Pseudoalteromonas</taxon>
    </lineage>
</organism>
<sequence length="211" mass="23818">MTTLNRRHFIRNLTLGSLAGLVGTHVQARAITPKEMEGPYYPITPQKDKDADLTQVAGKKGKANGTVIDIFGQVFDDQGNAIEDVTIDLWQANSFGKYHHPHDNSDAPVDAHFQAWAIIQTKAQGHFRFKTVFPGAYPLNAAQQRTPHIHLKISKRGYHSLLTQMYFPNHPLNQQDGLFRRKTPEEQALMTAKTTEIANQYRYDIVLAKVV</sequence>